<dbReference type="NCBIfam" id="TIGR01643">
    <property type="entry name" value="YD_repeat_2x"/>
    <property type="match status" value="2"/>
</dbReference>
<dbReference type="PANTHER" id="PTHR32305">
    <property type="match status" value="1"/>
</dbReference>
<gene>
    <name evidence="4" type="ORF">NYP16_13585</name>
</gene>
<proteinExistence type="predicted"/>
<reference evidence="4" key="2">
    <citation type="journal article" date="2023" name="Syst. Appl. Microbiol.">
        <title>Govania unica gen. nov., sp. nov., a rare biosphere bacterium that represents a novel family in the class Alphaproteobacteria.</title>
        <authorList>
            <person name="Vandamme P."/>
            <person name="Peeters C."/>
            <person name="Hettiarachchi A."/>
            <person name="Cnockaert M."/>
            <person name="Carlier A."/>
        </authorList>
    </citation>
    <scope>NUCLEOTIDE SEQUENCE</scope>
    <source>
        <strain evidence="4">LMG 31809</strain>
    </source>
</reference>
<organism evidence="4 5">
    <name type="scientific">Govanella unica</name>
    <dbReference type="NCBI Taxonomy" id="2975056"/>
    <lineage>
        <taxon>Bacteria</taxon>
        <taxon>Pseudomonadati</taxon>
        <taxon>Pseudomonadota</taxon>
        <taxon>Alphaproteobacteria</taxon>
        <taxon>Emcibacterales</taxon>
        <taxon>Govanellaceae</taxon>
        <taxon>Govanella</taxon>
    </lineage>
</organism>
<feature type="region of interest" description="Disordered" evidence="2">
    <location>
        <begin position="337"/>
        <end position="356"/>
    </location>
</feature>
<evidence type="ECO:0000256" key="2">
    <source>
        <dbReference type="SAM" id="MobiDB-lite"/>
    </source>
</evidence>
<evidence type="ECO:0000313" key="5">
    <source>
        <dbReference type="Proteomes" id="UP001141619"/>
    </source>
</evidence>
<dbReference type="Pfam" id="PF25023">
    <property type="entry name" value="TEN_YD-shell"/>
    <property type="match status" value="1"/>
</dbReference>
<dbReference type="PANTHER" id="PTHR32305:SF15">
    <property type="entry name" value="PROTEIN RHSA-RELATED"/>
    <property type="match status" value="1"/>
</dbReference>
<dbReference type="PRINTS" id="PR00394">
    <property type="entry name" value="RHSPROTEIN"/>
</dbReference>
<evidence type="ECO:0000256" key="1">
    <source>
        <dbReference type="ARBA" id="ARBA00022737"/>
    </source>
</evidence>
<feature type="domain" description="Teneurin-like YD-shell" evidence="3">
    <location>
        <begin position="151"/>
        <end position="405"/>
    </location>
</feature>
<keyword evidence="1" id="KW-0677">Repeat</keyword>
<sequence>MSYDALNRLTEKQVPGAKTVAYSYDRMGRQRQVNYTDSSDSVIYGYDALGRLTSANDNGKSLAYAYDAAGNRSRITYPGSDGFYIQYDYDALNRMSAVKQNGATTLASYAYDDLSRRTTLTYANGKSTSYSYEADNDLALLTHAGLVSFEHGYNPVHQLTSLSVSNAAYRWIPTYNENLSYVPNNLNQYASVSGQSGMFGSLGRSFSYDGNGNLTSDGQWSYGYDAENHLLTASNQGQLIGSYTYDPLGRRRSKTVDGEGTRSYLLDGDEEIAEYDGATLLIRYVYGPGVDDRVAMVTYNGSGSETGKYYYHTDRLGSLAALTDNSGAVTETHAYSPYGEERTAPPPLPAGNPYRYTGRRLDRETGLYYYRARYYSPSLGRFLQTDPIGYDDGLNMYAYVGNDPVNGRDSTGLSGGCPEGMAECITSEAPRFATWSFSFREIGFGFRDSVQAAMEELHPQNDGHDYRTNNEVCARDITPKEQQDLLGRFAVPNDYTAGDPQRAGQNIVTDMYVPGGVVTTTYSPSGLRATNVTTPVHAFVGTIDRSISARSINTHGYGNAGRGWLGIARDLTNGRFGPGIFNTLDAQAAACAAKNYAGCKR</sequence>
<dbReference type="InterPro" id="IPR006530">
    <property type="entry name" value="YD"/>
</dbReference>
<dbReference type="AlphaFoldDB" id="A0A9X3U051"/>
<evidence type="ECO:0000259" key="3">
    <source>
        <dbReference type="Pfam" id="PF25023"/>
    </source>
</evidence>
<dbReference type="Gene3D" id="2.180.10.10">
    <property type="entry name" value="RHS repeat-associated core"/>
    <property type="match status" value="1"/>
</dbReference>
<dbReference type="RefSeq" id="WP_274944689.1">
    <property type="nucleotide sequence ID" value="NZ_JANWOI010000004.1"/>
</dbReference>
<dbReference type="InterPro" id="IPR056823">
    <property type="entry name" value="TEN-like_YD-shell"/>
</dbReference>
<evidence type="ECO:0000313" key="4">
    <source>
        <dbReference type="EMBL" id="MDA5194984.1"/>
    </source>
</evidence>
<dbReference type="InterPro" id="IPR031325">
    <property type="entry name" value="RHS_repeat"/>
</dbReference>
<dbReference type="EMBL" id="JANWOI010000004">
    <property type="protein sequence ID" value="MDA5194984.1"/>
    <property type="molecule type" value="Genomic_DNA"/>
</dbReference>
<accession>A0A9X3U051</accession>
<dbReference type="NCBIfam" id="TIGR03696">
    <property type="entry name" value="Rhs_assc_core"/>
    <property type="match status" value="1"/>
</dbReference>
<keyword evidence="5" id="KW-1185">Reference proteome</keyword>
<reference evidence="4" key="1">
    <citation type="submission" date="2022-08" db="EMBL/GenBank/DDBJ databases">
        <authorList>
            <person name="Vandamme P."/>
            <person name="Hettiarachchi A."/>
            <person name="Peeters C."/>
            <person name="Cnockaert M."/>
            <person name="Carlier A."/>
        </authorList>
    </citation>
    <scope>NUCLEOTIDE SEQUENCE</scope>
    <source>
        <strain evidence="4">LMG 31809</strain>
    </source>
</reference>
<dbReference type="Proteomes" id="UP001141619">
    <property type="component" value="Unassembled WGS sequence"/>
</dbReference>
<protein>
    <submittedName>
        <fullName evidence="4">RHS repeat-associated core domain-containing protein</fullName>
    </submittedName>
</protein>
<comment type="caution">
    <text evidence="4">The sequence shown here is derived from an EMBL/GenBank/DDBJ whole genome shotgun (WGS) entry which is preliminary data.</text>
</comment>
<dbReference type="Pfam" id="PF05593">
    <property type="entry name" value="RHS_repeat"/>
    <property type="match status" value="1"/>
</dbReference>
<dbReference type="InterPro" id="IPR022385">
    <property type="entry name" value="Rhs_assc_core"/>
</dbReference>
<name>A0A9X3U051_9PROT</name>
<dbReference type="InterPro" id="IPR050708">
    <property type="entry name" value="T6SS_VgrG/RHS"/>
</dbReference>